<dbReference type="EMBL" id="CM001219">
    <property type="protein sequence ID" value="AES69444.1"/>
    <property type="molecule type" value="Genomic_DNA"/>
</dbReference>
<dbReference type="AlphaFoldDB" id="G7IWN1"/>
<evidence type="ECO:0000313" key="1">
    <source>
        <dbReference type="EMBL" id="AES69444.1"/>
    </source>
</evidence>
<evidence type="ECO:0000313" key="3">
    <source>
        <dbReference type="Proteomes" id="UP000002051"/>
    </source>
</evidence>
<accession>G7IWN1</accession>
<protein>
    <submittedName>
        <fullName evidence="1 2">Uncharacterized protein</fullName>
    </submittedName>
</protein>
<dbReference type="PaxDb" id="3880-AES69444"/>
<organism evidence="1 3">
    <name type="scientific">Medicago truncatula</name>
    <name type="common">Barrel medic</name>
    <name type="synonym">Medicago tribuloides</name>
    <dbReference type="NCBI Taxonomy" id="3880"/>
    <lineage>
        <taxon>Eukaryota</taxon>
        <taxon>Viridiplantae</taxon>
        <taxon>Streptophyta</taxon>
        <taxon>Embryophyta</taxon>
        <taxon>Tracheophyta</taxon>
        <taxon>Spermatophyta</taxon>
        <taxon>Magnoliopsida</taxon>
        <taxon>eudicotyledons</taxon>
        <taxon>Gunneridae</taxon>
        <taxon>Pentapetalae</taxon>
        <taxon>rosids</taxon>
        <taxon>fabids</taxon>
        <taxon>Fabales</taxon>
        <taxon>Fabaceae</taxon>
        <taxon>Papilionoideae</taxon>
        <taxon>50 kb inversion clade</taxon>
        <taxon>NPAAA clade</taxon>
        <taxon>Hologalegina</taxon>
        <taxon>IRL clade</taxon>
        <taxon>Trifolieae</taxon>
        <taxon>Medicago</taxon>
    </lineage>
</organism>
<evidence type="ECO:0000313" key="2">
    <source>
        <dbReference type="EnsemblPlants" id="AES69444"/>
    </source>
</evidence>
<dbReference type="EnsemblPlants" id="AES69444">
    <property type="protein sequence ID" value="AES69444"/>
    <property type="gene ID" value="MTR_3g030010"/>
</dbReference>
<reference evidence="1 3" key="2">
    <citation type="journal article" date="2014" name="BMC Genomics">
        <title>An improved genome release (version Mt4.0) for the model legume Medicago truncatula.</title>
        <authorList>
            <person name="Tang H."/>
            <person name="Krishnakumar V."/>
            <person name="Bidwell S."/>
            <person name="Rosen B."/>
            <person name="Chan A."/>
            <person name="Zhou S."/>
            <person name="Gentzbittel L."/>
            <person name="Childs K.L."/>
            <person name="Yandell M."/>
            <person name="Gundlach H."/>
            <person name="Mayer K.F."/>
            <person name="Schwartz D.C."/>
            <person name="Town C.D."/>
        </authorList>
    </citation>
    <scope>GENOME REANNOTATION</scope>
    <source>
        <strain evidence="2 3">cv. Jemalong A17</strain>
    </source>
</reference>
<gene>
    <name evidence="1" type="ordered locus">MTR_3g030010</name>
</gene>
<dbReference type="Proteomes" id="UP000002051">
    <property type="component" value="Chromosome 3"/>
</dbReference>
<reference evidence="1 3" key="1">
    <citation type="journal article" date="2011" name="Nature">
        <title>The Medicago genome provides insight into the evolution of rhizobial symbioses.</title>
        <authorList>
            <person name="Young N.D."/>
            <person name="Debelle F."/>
            <person name="Oldroyd G.E."/>
            <person name="Geurts R."/>
            <person name="Cannon S.B."/>
            <person name="Udvardi M.K."/>
            <person name="Benedito V.A."/>
            <person name="Mayer K.F."/>
            <person name="Gouzy J."/>
            <person name="Schoof H."/>
            <person name="Van de Peer Y."/>
            <person name="Proost S."/>
            <person name="Cook D.R."/>
            <person name="Meyers B.C."/>
            <person name="Spannagl M."/>
            <person name="Cheung F."/>
            <person name="De Mita S."/>
            <person name="Krishnakumar V."/>
            <person name="Gundlach H."/>
            <person name="Zhou S."/>
            <person name="Mudge J."/>
            <person name="Bharti A.K."/>
            <person name="Murray J.D."/>
            <person name="Naoumkina M.A."/>
            <person name="Rosen B."/>
            <person name="Silverstein K.A."/>
            <person name="Tang H."/>
            <person name="Rombauts S."/>
            <person name="Zhao P.X."/>
            <person name="Zhou P."/>
            <person name="Barbe V."/>
            <person name="Bardou P."/>
            <person name="Bechner M."/>
            <person name="Bellec A."/>
            <person name="Berger A."/>
            <person name="Berges H."/>
            <person name="Bidwell S."/>
            <person name="Bisseling T."/>
            <person name="Choisne N."/>
            <person name="Couloux A."/>
            <person name="Denny R."/>
            <person name="Deshpande S."/>
            <person name="Dai X."/>
            <person name="Doyle J.J."/>
            <person name="Dudez A.M."/>
            <person name="Farmer A.D."/>
            <person name="Fouteau S."/>
            <person name="Franken C."/>
            <person name="Gibelin C."/>
            <person name="Gish J."/>
            <person name="Goldstein S."/>
            <person name="Gonzalez A.J."/>
            <person name="Green P.J."/>
            <person name="Hallab A."/>
            <person name="Hartog M."/>
            <person name="Hua A."/>
            <person name="Humphray S.J."/>
            <person name="Jeong D.H."/>
            <person name="Jing Y."/>
            <person name="Jocker A."/>
            <person name="Kenton S.M."/>
            <person name="Kim D.J."/>
            <person name="Klee K."/>
            <person name="Lai H."/>
            <person name="Lang C."/>
            <person name="Lin S."/>
            <person name="Macmil S.L."/>
            <person name="Magdelenat G."/>
            <person name="Matthews L."/>
            <person name="McCorrison J."/>
            <person name="Monaghan E.L."/>
            <person name="Mun J.H."/>
            <person name="Najar F.Z."/>
            <person name="Nicholson C."/>
            <person name="Noirot C."/>
            <person name="O'Bleness M."/>
            <person name="Paule C.R."/>
            <person name="Poulain J."/>
            <person name="Prion F."/>
            <person name="Qin B."/>
            <person name="Qu C."/>
            <person name="Retzel E.F."/>
            <person name="Riddle C."/>
            <person name="Sallet E."/>
            <person name="Samain S."/>
            <person name="Samson N."/>
            <person name="Sanders I."/>
            <person name="Saurat O."/>
            <person name="Scarpelli C."/>
            <person name="Schiex T."/>
            <person name="Segurens B."/>
            <person name="Severin A.J."/>
            <person name="Sherrier D.J."/>
            <person name="Shi R."/>
            <person name="Sims S."/>
            <person name="Singer S.R."/>
            <person name="Sinharoy S."/>
            <person name="Sterck L."/>
            <person name="Viollet A."/>
            <person name="Wang B.B."/>
            <person name="Wang K."/>
            <person name="Wang M."/>
            <person name="Wang X."/>
            <person name="Warfsmann J."/>
            <person name="Weissenbach J."/>
            <person name="White D.D."/>
            <person name="White J.D."/>
            <person name="Wiley G.B."/>
            <person name="Wincker P."/>
            <person name="Xing Y."/>
            <person name="Yang L."/>
            <person name="Yao Z."/>
            <person name="Ying F."/>
            <person name="Zhai J."/>
            <person name="Zhou L."/>
            <person name="Zuber A."/>
            <person name="Denarie J."/>
            <person name="Dixon R.A."/>
            <person name="May G.D."/>
            <person name="Schwartz D.C."/>
            <person name="Rogers J."/>
            <person name="Quetier F."/>
            <person name="Town C.D."/>
            <person name="Roe B.A."/>
        </authorList>
    </citation>
    <scope>NUCLEOTIDE SEQUENCE [LARGE SCALE GENOMIC DNA]</scope>
    <source>
        <strain evidence="1">A17</strain>
        <strain evidence="2 3">cv. Jemalong A17</strain>
    </source>
</reference>
<name>G7IWN1_MEDTR</name>
<sequence>MVMRTVNTKKEQSRHTNVVVLFTLAMSLQQTQVQLEATISGFCFFTVEVLLKAKKQWLDVKPNIESLLVRSPWIASRPTSQTQDLNWNS</sequence>
<proteinExistence type="predicted"/>
<keyword evidence="3" id="KW-1185">Reference proteome</keyword>
<reference evidence="2" key="3">
    <citation type="submission" date="2015-04" db="UniProtKB">
        <authorList>
            <consortium name="EnsemblPlants"/>
        </authorList>
    </citation>
    <scope>IDENTIFICATION</scope>
    <source>
        <strain evidence="2">cv. Jemalong A17</strain>
    </source>
</reference>
<dbReference type="HOGENOM" id="CLU_2458164_0_0_1"/>